<dbReference type="AlphaFoldDB" id="A0A5J9WV32"/>
<organism evidence="1 2">
    <name type="scientific">Eragrostis curvula</name>
    <name type="common">weeping love grass</name>
    <dbReference type="NCBI Taxonomy" id="38414"/>
    <lineage>
        <taxon>Eukaryota</taxon>
        <taxon>Viridiplantae</taxon>
        <taxon>Streptophyta</taxon>
        <taxon>Embryophyta</taxon>
        <taxon>Tracheophyta</taxon>
        <taxon>Spermatophyta</taxon>
        <taxon>Magnoliopsida</taxon>
        <taxon>Liliopsida</taxon>
        <taxon>Poales</taxon>
        <taxon>Poaceae</taxon>
        <taxon>PACMAD clade</taxon>
        <taxon>Chloridoideae</taxon>
        <taxon>Eragrostideae</taxon>
        <taxon>Eragrostidinae</taxon>
        <taxon>Eragrostis</taxon>
    </lineage>
</organism>
<reference evidence="1 2" key="1">
    <citation type="journal article" date="2019" name="Sci. Rep.">
        <title>A high-quality genome of Eragrostis curvula grass provides insights into Poaceae evolution and supports new strategies to enhance forage quality.</title>
        <authorList>
            <person name="Carballo J."/>
            <person name="Santos B.A.C.M."/>
            <person name="Zappacosta D."/>
            <person name="Garbus I."/>
            <person name="Selva J.P."/>
            <person name="Gallo C.A."/>
            <person name="Diaz A."/>
            <person name="Albertini E."/>
            <person name="Caccamo M."/>
            <person name="Echenique V."/>
        </authorList>
    </citation>
    <scope>NUCLEOTIDE SEQUENCE [LARGE SCALE GENOMIC DNA]</scope>
    <source>
        <strain evidence="2">cv. Victoria</strain>
        <tissue evidence="1">Leaf</tissue>
    </source>
</reference>
<feature type="non-terminal residue" evidence="1">
    <location>
        <position position="1"/>
    </location>
</feature>
<proteinExistence type="predicted"/>
<keyword evidence="2" id="KW-1185">Reference proteome</keyword>
<gene>
    <name evidence="1" type="ORF">EJB05_03201</name>
</gene>
<sequence length="182" mass="19131">MTPPGACVQLDSTPMASIGRHLARFDAVAAMLEVLGGEQRARVGAGAVVASQARERVGIASDGVAHAQVQRAAGLPAADLHDEAAVVAGRDRPGGRRVTEDPAPVAVDEPDEQGLADFRTPVHPAILLHKSIVTWCRLVLHLRMIDGDREYAEFMHLPIGLQTLITSKGVVADSGGDSTCSF</sequence>
<dbReference type="Proteomes" id="UP000324897">
    <property type="component" value="Chromosome 6"/>
</dbReference>
<dbReference type="Gramene" id="TVU51757">
    <property type="protein sequence ID" value="TVU51757"/>
    <property type="gene ID" value="EJB05_03201"/>
</dbReference>
<accession>A0A5J9WV32</accession>
<protein>
    <submittedName>
        <fullName evidence="1">Uncharacterized protein</fullName>
    </submittedName>
</protein>
<evidence type="ECO:0000313" key="1">
    <source>
        <dbReference type="EMBL" id="TVU51757.1"/>
    </source>
</evidence>
<name>A0A5J9WV32_9POAL</name>
<evidence type="ECO:0000313" key="2">
    <source>
        <dbReference type="Proteomes" id="UP000324897"/>
    </source>
</evidence>
<comment type="caution">
    <text evidence="1">The sequence shown here is derived from an EMBL/GenBank/DDBJ whole genome shotgun (WGS) entry which is preliminary data.</text>
</comment>
<dbReference type="EMBL" id="RWGY01000002">
    <property type="protein sequence ID" value="TVU51757.1"/>
    <property type="molecule type" value="Genomic_DNA"/>
</dbReference>